<dbReference type="OrthoDB" id="5886835at2"/>
<sequence length="73" mass="8216">MKNVVSIQLNTLDEALHLQNLATINIGKYQENPIAGQAHLQSSLVRMWRDVHKQAGEVVLAFLKEAEKSECNM</sequence>
<protein>
    <submittedName>
        <fullName evidence="1">Uncharacterized protein</fullName>
    </submittedName>
</protein>
<reference evidence="1 2" key="1">
    <citation type="submission" date="2016-08" db="EMBL/GenBank/DDBJ databases">
        <title>Genome sequencing of Vibrio scophthalmi strain FP3289, an isolated from Paralichthys olivaceus.</title>
        <authorList>
            <person name="Han H.-J."/>
        </authorList>
    </citation>
    <scope>NUCLEOTIDE SEQUENCE [LARGE SCALE GENOMIC DNA]</scope>
    <source>
        <strain evidence="1 2">FP3289</strain>
    </source>
</reference>
<accession>A0A1E3WGW9</accession>
<name>A0A1E3WGW9_9VIBR</name>
<dbReference type="AlphaFoldDB" id="A0A1E3WGW9"/>
<dbReference type="PATRIC" id="fig|45658.8.peg.3377"/>
<evidence type="ECO:0000313" key="2">
    <source>
        <dbReference type="Proteomes" id="UP000095131"/>
    </source>
</evidence>
<dbReference type="Proteomes" id="UP000095131">
    <property type="component" value="Unassembled WGS sequence"/>
</dbReference>
<gene>
    <name evidence="1" type="ORF">VSF3289_03418</name>
</gene>
<dbReference type="EMBL" id="MDCJ01000007">
    <property type="protein sequence ID" value="ODS04287.1"/>
    <property type="molecule type" value="Genomic_DNA"/>
</dbReference>
<proteinExistence type="predicted"/>
<comment type="caution">
    <text evidence="1">The sequence shown here is derived from an EMBL/GenBank/DDBJ whole genome shotgun (WGS) entry which is preliminary data.</text>
</comment>
<evidence type="ECO:0000313" key="1">
    <source>
        <dbReference type="EMBL" id="ODS04287.1"/>
    </source>
</evidence>
<organism evidence="1 2">
    <name type="scientific">Vibrio scophthalmi</name>
    <dbReference type="NCBI Taxonomy" id="45658"/>
    <lineage>
        <taxon>Bacteria</taxon>
        <taxon>Pseudomonadati</taxon>
        <taxon>Pseudomonadota</taxon>
        <taxon>Gammaproteobacteria</taxon>
        <taxon>Vibrionales</taxon>
        <taxon>Vibrionaceae</taxon>
        <taxon>Vibrio</taxon>
    </lineage>
</organism>
<dbReference type="RefSeq" id="WP_069447557.1">
    <property type="nucleotide sequence ID" value="NZ_MDCJ01000007.1"/>
</dbReference>